<evidence type="ECO:0000256" key="1">
    <source>
        <dbReference type="SAM" id="MobiDB-lite"/>
    </source>
</evidence>
<feature type="region of interest" description="Disordered" evidence="1">
    <location>
        <begin position="44"/>
        <end position="66"/>
    </location>
</feature>
<evidence type="ECO:0000313" key="2">
    <source>
        <dbReference type="EMBL" id="MBW73228.1"/>
    </source>
</evidence>
<protein>
    <submittedName>
        <fullName evidence="2">Putative secreted protein</fullName>
    </submittedName>
</protein>
<feature type="compositionally biased region" description="Basic residues" evidence="1">
    <location>
        <begin position="57"/>
        <end position="66"/>
    </location>
</feature>
<accession>A0A2M4D835</accession>
<name>A0A2M4D835_ANODA</name>
<proteinExistence type="predicted"/>
<reference evidence="2" key="1">
    <citation type="submission" date="2018-01" db="EMBL/GenBank/DDBJ databases">
        <title>An insight into the sialome of Amazonian anophelines.</title>
        <authorList>
            <person name="Ribeiro J.M."/>
            <person name="Scarpassa V."/>
            <person name="Calvo E."/>
        </authorList>
    </citation>
    <scope>NUCLEOTIDE SEQUENCE</scope>
</reference>
<sequence length="66" mass="7318">MPVSFLSGLNFLSTPARARRTLATVCSDPALPWPRAPPVQRLCESNPASPPSWPNCSKRRCRSRPK</sequence>
<dbReference type="AlphaFoldDB" id="A0A2M4D835"/>
<organism evidence="2">
    <name type="scientific">Anopheles darlingi</name>
    <name type="common">Mosquito</name>
    <dbReference type="NCBI Taxonomy" id="43151"/>
    <lineage>
        <taxon>Eukaryota</taxon>
        <taxon>Metazoa</taxon>
        <taxon>Ecdysozoa</taxon>
        <taxon>Arthropoda</taxon>
        <taxon>Hexapoda</taxon>
        <taxon>Insecta</taxon>
        <taxon>Pterygota</taxon>
        <taxon>Neoptera</taxon>
        <taxon>Endopterygota</taxon>
        <taxon>Diptera</taxon>
        <taxon>Nematocera</taxon>
        <taxon>Culicoidea</taxon>
        <taxon>Culicidae</taxon>
        <taxon>Anophelinae</taxon>
        <taxon>Anopheles</taxon>
    </lineage>
</organism>
<dbReference type="EMBL" id="GGFL01009050">
    <property type="protein sequence ID" value="MBW73228.1"/>
    <property type="molecule type" value="Transcribed_RNA"/>
</dbReference>